<gene>
    <name evidence="2" type="ORF">J3D65DRAFT_64834</name>
</gene>
<reference evidence="2 3" key="1">
    <citation type="submission" date="2024-04" db="EMBL/GenBank/DDBJ databases">
        <title>Phyllosticta paracitricarpa is synonymous to the EU quarantine fungus P. citricarpa based on phylogenomic analyses.</title>
        <authorList>
            <consortium name="Lawrence Berkeley National Laboratory"/>
            <person name="Van ingen-buijs V.A."/>
            <person name="Van westerhoven A.C."/>
            <person name="Haridas S."/>
            <person name="Skiadas P."/>
            <person name="Martin F."/>
            <person name="Groenewald J.Z."/>
            <person name="Crous P.W."/>
            <person name="Seidl M.F."/>
        </authorList>
    </citation>
    <scope>NUCLEOTIDE SEQUENCE [LARGE SCALE GENOMIC DNA]</scope>
    <source>
        <strain evidence="2 3">CPC 17464</strain>
    </source>
</reference>
<feature type="transmembrane region" description="Helical" evidence="1">
    <location>
        <begin position="76"/>
        <end position="99"/>
    </location>
</feature>
<comment type="caution">
    <text evidence="2">The sequence shown here is derived from an EMBL/GenBank/DDBJ whole genome shotgun (WGS) entry which is preliminary data.</text>
</comment>
<evidence type="ECO:0000256" key="1">
    <source>
        <dbReference type="SAM" id="Phobius"/>
    </source>
</evidence>
<keyword evidence="1" id="KW-0812">Transmembrane</keyword>
<accession>A0ABR1LCQ6</accession>
<sequence length="161" mass="18704">MRRKRCCLVVVSRCRLFAPIRYVRRRLSAFTHCKVRSRTKHNFYFNDTMMMASRRSLPSAPRFACVRFGMAVVFKAWLVVVVSLVVWYVVYSASGVVFLRTISPMLKCVYTALMQVLLYHGEMLDWPCIALSQPSDKLCRHQIGGLYEVHMAERGEAMNKK</sequence>
<name>A0ABR1LCQ6_9PEZI</name>
<keyword evidence="1" id="KW-1133">Transmembrane helix</keyword>
<dbReference type="GeneID" id="92035289"/>
<organism evidence="2 3">
    <name type="scientific">Phyllosticta citribraziliensis</name>
    <dbReference type="NCBI Taxonomy" id="989973"/>
    <lineage>
        <taxon>Eukaryota</taxon>
        <taxon>Fungi</taxon>
        <taxon>Dikarya</taxon>
        <taxon>Ascomycota</taxon>
        <taxon>Pezizomycotina</taxon>
        <taxon>Dothideomycetes</taxon>
        <taxon>Dothideomycetes incertae sedis</taxon>
        <taxon>Botryosphaeriales</taxon>
        <taxon>Phyllostictaceae</taxon>
        <taxon>Phyllosticta</taxon>
    </lineage>
</organism>
<evidence type="ECO:0008006" key="4">
    <source>
        <dbReference type="Google" id="ProtNLM"/>
    </source>
</evidence>
<evidence type="ECO:0000313" key="2">
    <source>
        <dbReference type="EMBL" id="KAK7533018.1"/>
    </source>
</evidence>
<dbReference type="EMBL" id="JBBPEH010000010">
    <property type="protein sequence ID" value="KAK7533018.1"/>
    <property type="molecule type" value="Genomic_DNA"/>
</dbReference>
<dbReference type="RefSeq" id="XP_066652411.1">
    <property type="nucleotide sequence ID" value="XM_066802383.1"/>
</dbReference>
<evidence type="ECO:0000313" key="3">
    <source>
        <dbReference type="Proteomes" id="UP001360953"/>
    </source>
</evidence>
<keyword evidence="3" id="KW-1185">Reference proteome</keyword>
<proteinExistence type="predicted"/>
<dbReference type="Proteomes" id="UP001360953">
    <property type="component" value="Unassembled WGS sequence"/>
</dbReference>
<protein>
    <recommendedName>
        <fullName evidence="4">Transmembrane protein</fullName>
    </recommendedName>
</protein>
<keyword evidence="1" id="KW-0472">Membrane</keyword>